<evidence type="ECO:0000313" key="1">
    <source>
        <dbReference type="EMBL" id="KAK1382900.1"/>
    </source>
</evidence>
<organism evidence="1 2">
    <name type="scientific">Heracleum sosnowskyi</name>
    <dbReference type="NCBI Taxonomy" id="360622"/>
    <lineage>
        <taxon>Eukaryota</taxon>
        <taxon>Viridiplantae</taxon>
        <taxon>Streptophyta</taxon>
        <taxon>Embryophyta</taxon>
        <taxon>Tracheophyta</taxon>
        <taxon>Spermatophyta</taxon>
        <taxon>Magnoliopsida</taxon>
        <taxon>eudicotyledons</taxon>
        <taxon>Gunneridae</taxon>
        <taxon>Pentapetalae</taxon>
        <taxon>asterids</taxon>
        <taxon>campanulids</taxon>
        <taxon>Apiales</taxon>
        <taxon>Apiaceae</taxon>
        <taxon>Apioideae</taxon>
        <taxon>apioid superclade</taxon>
        <taxon>Tordylieae</taxon>
        <taxon>Tordyliinae</taxon>
        <taxon>Heracleum</taxon>
    </lineage>
</organism>
<comment type="caution">
    <text evidence="1">The sequence shown here is derived from an EMBL/GenBank/DDBJ whole genome shotgun (WGS) entry which is preliminary data.</text>
</comment>
<dbReference type="EMBL" id="JAUIZM010000005">
    <property type="protein sequence ID" value="KAK1382900.1"/>
    <property type="molecule type" value="Genomic_DNA"/>
</dbReference>
<dbReference type="Proteomes" id="UP001237642">
    <property type="component" value="Unassembled WGS sequence"/>
</dbReference>
<dbReference type="AlphaFoldDB" id="A0AAD8IFG0"/>
<keyword evidence="2" id="KW-1185">Reference proteome</keyword>
<gene>
    <name evidence="1" type="ORF">POM88_020635</name>
</gene>
<evidence type="ECO:0000313" key="2">
    <source>
        <dbReference type="Proteomes" id="UP001237642"/>
    </source>
</evidence>
<accession>A0AAD8IFG0</accession>
<reference evidence="1" key="1">
    <citation type="submission" date="2023-02" db="EMBL/GenBank/DDBJ databases">
        <title>Genome of toxic invasive species Heracleum sosnowskyi carries increased number of genes despite the absence of recent whole-genome duplications.</title>
        <authorList>
            <person name="Schelkunov M."/>
            <person name="Shtratnikova V."/>
            <person name="Makarenko M."/>
            <person name="Klepikova A."/>
            <person name="Omelchenko D."/>
            <person name="Novikova G."/>
            <person name="Obukhova E."/>
            <person name="Bogdanov V."/>
            <person name="Penin A."/>
            <person name="Logacheva M."/>
        </authorList>
    </citation>
    <scope>NUCLEOTIDE SEQUENCE</scope>
    <source>
        <strain evidence="1">Hsosn_3</strain>
        <tissue evidence="1">Leaf</tissue>
    </source>
</reference>
<reference evidence="1" key="2">
    <citation type="submission" date="2023-05" db="EMBL/GenBank/DDBJ databases">
        <authorList>
            <person name="Schelkunov M.I."/>
        </authorList>
    </citation>
    <scope>NUCLEOTIDE SEQUENCE</scope>
    <source>
        <strain evidence="1">Hsosn_3</strain>
        <tissue evidence="1">Leaf</tissue>
    </source>
</reference>
<proteinExistence type="predicted"/>
<sequence>MAFEHLALRHHRHKKASLSISSCFTFHHFQDFESLHSSPGSLSPNFHTPPHHYRMSKVKTRLHHHRRHTSDLSYDAVSYAHNFEDARSTVGEATEEVRSFISRLPISPRPGRRDEVDVTTGKVVHSPVGVGQQTIEVLV</sequence>
<protein>
    <submittedName>
        <fullName evidence="1">Uncharacterized protein</fullName>
    </submittedName>
</protein>
<name>A0AAD8IFG0_9APIA</name>